<accession>A0A1S1LEF8</accession>
<dbReference type="GO" id="GO:0004497">
    <property type="term" value="F:monooxygenase activity"/>
    <property type="evidence" value="ECO:0007669"/>
    <property type="project" value="UniProtKB-KW"/>
</dbReference>
<keyword evidence="2" id="KW-0560">Oxidoreductase</keyword>
<sequence length="527" mass="57942">MTTFSAARAVDNDALPAYKDLLVPDLVAVVIGAGFGGLATGNRLRKKGIENFLILEKSSGVGGTWWHNTYPGIEVDIPSMAYSYAEAPNPKWSRMFAPGSELRQYAQDCADKFGLRDKLRLNTTVRSVVFDEINDLWRVRAEDADGEFELTTRFIVSCHGALSTPAVPDIAGLESFAGKTILSQEWDHNYPLTGKRAAVIGTGASGIQIIPAIADTVKHLTVFQRTPIYVGPKANPLISPFLQRVLRYTPFLLRSIRFGGGLGGDLVQTVGVVHYKQFPYATKIAGAVVKASMRARIKDRELRKKLIPAYGFACKRPSASANYLETFARPDVDLVTDSIARIVPAGIETTDGVLHRLDTLILATGFKVFDLPYRVQGTDGQDLGDFWEDNRMRAYQGVAVPGFPNYFLAPGPYGVVGFNWFDTIKMCTSHATDMIADGIIRHATRVEVSQDAFDQFFEQAAAATENLVFKSPSCANSHSYYINKDGDTPFLRPFAIAHSNAMMRSAGEAYIHSRRYPDAAGRVTIYP</sequence>
<comment type="caution">
    <text evidence="2">The sequence shown here is derived from an EMBL/GenBank/DDBJ whole genome shotgun (WGS) entry which is preliminary data.</text>
</comment>
<dbReference type="SUPFAM" id="SSF51905">
    <property type="entry name" value="FAD/NAD(P)-binding domain"/>
    <property type="match status" value="2"/>
</dbReference>
<dbReference type="EMBL" id="MLIK01000004">
    <property type="protein sequence ID" value="OHU30457.1"/>
    <property type="molecule type" value="Genomic_DNA"/>
</dbReference>
<evidence type="ECO:0000313" key="3">
    <source>
        <dbReference type="Proteomes" id="UP000179616"/>
    </source>
</evidence>
<dbReference type="AlphaFoldDB" id="A0A1S1LEF8"/>
<keyword evidence="2" id="KW-0503">Monooxygenase</keyword>
<dbReference type="OrthoDB" id="5168853at2"/>
<dbReference type="Gene3D" id="3.50.50.60">
    <property type="entry name" value="FAD/NAD(P)-binding domain"/>
    <property type="match status" value="2"/>
</dbReference>
<evidence type="ECO:0000313" key="2">
    <source>
        <dbReference type="EMBL" id="OHU30457.1"/>
    </source>
</evidence>
<name>A0A1S1LEF8_9MYCO</name>
<dbReference type="Pfam" id="PF07992">
    <property type="entry name" value="Pyr_redox_2"/>
    <property type="match status" value="1"/>
</dbReference>
<feature type="domain" description="FAD/NAD(P)-binding" evidence="1">
    <location>
        <begin position="29"/>
        <end position="247"/>
    </location>
</feature>
<organism evidence="2 3">
    <name type="scientific">Mycobacteroides franklinii</name>
    <dbReference type="NCBI Taxonomy" id="948102"/>
    <lineage>
        <taxon>Bacteria</taxon>
        <taxon>Bacillati</taxon>
        <taxon>Actinomycetota</taxon>
        <taxon>Actinomycetes</taxon>
        <taxon>Mycobacteriales</taxon>
        <taxon>Mycobacteriaceae</taxon>
        <taxon>Mycobacteroides</taxon>
    </lineage>
</organism>
<protein>
    <submittedName>
        <fullName evidence="2">Flavin-containing monooxygenase</fullName>
    </submittedName>
</protein>
<evidence type="ECO:0000259" key="1">
    <source>
        <dbReference type="Pfam" id="PF07992"/>
    </source>
</evidence>
<gene>
    <name evidence="2" type="ORF">BKG76_01460</name>
</gene>
<dbReference type="InterPro" id="IPR023753">
    <property type="entry name" value="FAD/NAD-binding_dom"/>
</dbReference>
<proteinExistence type="predicted"/>
<dbReference type="Proteomes" id="UP000179616">
    <property type="component" value="Unassembled WGS sequence"/>
</dbReference>
<dbReference type="PANTHER" id="PTHR42877">
    <property type="entry name" value="L-ORNITHINE N(5)-MONOOXYGENASE-RELATED"/>
    <property type="match status" value="1"/>
</dbReference>
<dbReference type="InterPro" id="IPR036188">
    <property type="entry name" value="FAD/NAD-bd_sf"/>
</dbReference>
<dbReference type="PANTHER" id="PTHR42877:SF4">
    <property type="entry name" value="FAD_NAD(P)-BINDING DOMAIN-CONTAINING PROTEIN-RELATED"/>
    <property type="match status" value="1"/>
</dbReference>
<dbReference type="InterPro" id="IPR051209">
    <property type="entry name" value="FAD-bind_Monooxygenase_sf"/>
</dbReference>
<reference evidence="2 3" key="1">
    <citation type="submission" date="2016-10" db="EMBL/GenBank/DDBJ databases">
        <title>Evaluation of Human, Veterinary and Environmental Mycobacterium chelonae Isolates by Core Genome Phylogenomic Analysis, Targeted Gene Comparison, and Anti-microbial Susceptibility Patterns: A Tale of Mistaken Identities.</title>
        <authorList>
            <person name="Fogelson S.B."/>
            <person name="Camus A.C."/>
            <person name="Lorenz W."/>
            <person name="Vasireddy R."/>
            <person name="Vasireddy S."/>
            <person name="Smith T."/>
            <person name="Brown-Elliott B.A."/>
            <person name="Wallace R.J.Jr."/>
            <person name="Hasan N.A."/>
            <person name="Reischl U."/>
            <person name="Sanchez S."/>
        </authorList>
    </citation>
    <scope>NUCLEOTIDE SEQUENCE [LARGE SCALE GENOMIC DNA]</scope>
    <source>
        <strain evidence="2 3">1559</strain>
    </source>
</reference>
<dbReference type="GeneID" id="57165453"/>
<dbReference type="STRING" id="948102.BKG76_01460"/>
<dbReference type="RefSeq" id="WP_070935320.1">
    <property type="nucleotide sequence ID" value="NZ_MLIK01000004.1"/>
</dbReference>